<protein>
    <recommendedName>
        <fullName evidence="6">Retrotransposon Copia-like N-terminal domain-containing protein</fullName>
    </recommendedName>
</protein>
<evidence type="ECO:0000313" key="4">
    <source>
        <dbReference type="EMBL" id="KAK6131665.1"/>
    </source>
</evidence>
<dbReference type="InterPro" id="IPR054722">
    <property type="entry name" value="PolX-like_BBD"/>
</dbReference>
<feature type="compositionally biased region" description="Polar residues" evidence="1">
    <location>
        <begin position="221"/>
        <end position="233"/>
    </location>
</feature>
<dbReference type="PANTHER" id="PTHR37610:SF94">
    <property type="entry name" value="RETROTRANSPOSON COPIA-LIKE N-TERMINAL DOMAIN-CONTAINING PROTEIN"/>
    <property type="match status" value="1"/>
</dbReference>
<feature type="region of interest" description="Disordered" evidence="1">
    <location>
        <begin position="205"/>
        <end position="233"/>
    </location>
</feature>
<dbReference type="PANTHER" id="PTHR37610">
    <property type="entry name" value="CCHC-TYPE DOMAIN-CONTAINING PROTEIN"/>
    <property type="match status" value="1"/>
</dbReference>
<dbReference type="Proteomes" id="UP001318860">
    <property type="component" value="Unassembled WGS sequence"/>
</dbReference>
<feature type="domain" description="Retrotransposon Copia-like N-terminal" evidence="2">
    <location>
        <begin position="27"/>
        <end position="75"/>
    </location>
</feature>
<evidence type="ECO:0000313" key="5">
    <source>
        <dbReference type="Proteomes" id="UP001318860"/>
    </source>
</evidence>
<dbReference type="Pfam" id="PF22936">
    <property type="entry name" value="Pol_BBD"/>
    <property type="match status" value="1"/>
</dbReference>
<keyword evidence="5" id="KW-1185">Reference proteome</keyword>
<gene>
    <name evidence="4" type="ORF">DH2020_034572</name>
</gene>
<dbReference type="EMBL" id="JABTTQ020001347">
    <property type="protein sequence ID" value="KAK6131665.1"/>
    <property type="molecule type" value="Genomic_DNA"/>
</dbReference>
<sequence length="336" mass="37158">MAEIVPPPAPILVVNPKEDPNHPFFLHHNDTTNTIVIKPPSLTGPNYLTWNKAFSLALSIKNKLGFVDGSISTPAATDPLYASWLRCSNTVSVYFTQLNALWEELKNYRPLPYCSCGLCTRNALRSFSGVQSCNYVFKFLMGLNDSFEGIRGQILLLSPTPSLDKVFSMVLQDERQREARLPSPSPIDSLSFAINHVPDKKKWRPNLFNGPRHSAHATPAPDSQPSSNTEQQTGISLSFPSALIDIPWIVDTGAIDHMVCSPDFFTSPPSPYNSRVNLPNGDKVQVTSKGTIQLTPTIQLADVLYIPSFHFNLISISKLTKHSSSCVTILNNVCYL</sequence>
<accession>A0ABR0VCM6</accession>
<proteinExistence type="predicted"/>
<dbReference type="Pfam" id="PF14244">
    <property type="entry name" value="Retrotran_gag_3"/>
    <property type="match status" value="1"/>
</dbReference>
<dbReference type="InterPro" id="IPR029472">
    <property type="entry name" value="Copia-like_N"/>
</dbReference>
<evidence type="ECO:0000259" key="3">
    <source>
        <dbReference type="Pfam" id="PF22936"/>
    </source>
</evidence>
<name>A0ABR0VCM6_REHGL</name>
<evidence type="ECO:0000256" key="1">
    <source>
        <dbReference type="SAM" id="MobiDB-lite"/>
    </source>
</evidence>
<comment type="caution">
    <text evidence="4">The sequence shown here is derived from an EMBL/GenBank/DDBJ whole genome shotgun (WGS) entry which is preliminary data.</text>
</comment>
<evidence type="ECO:0000259" key="2">
    <source>
        <dbReference type="Pfam" id="PF14244"/>
    </source>
</evidence>
<feature type="domain" description="Retrovirus-related Pol polyprotein from transposon TNT 1-94-like beta-barrel" evidence="3">
    <location>
        <begin position="248"/>
        <end position="322"/>
    </location>
</feature>
<reference evidence="4 5" key="1">
    <citation type="journal article" date="2021" name="Comput. Struct. Biotechnol. J.">
        <title>De novo genome assembly of the potent medicinal plant Rehmannia glutinosa using nanopore technology.</title>
        <authorList>
            <person name="Ma L."/>
            <person name="Dong C."/>
            <person name="Song C."/>
            <person name="Wang X."/>
            <person name="Zheng X."/>
            <person name="Niu Y."/>
            <person name="Chen S."/>
            <person name="Feng W."/>
        </authorList>
    </citation>
    <scope>NUCLEOTIDE SEQUENCE [LARGE SCALE GENOMIC DNA]</scope>
    <source>
        <strain evidence="4">DH-2019</strain>
    </source>
</reference>
<organism evidence="4 5">
    <name type="scientific">Rehmannia glutinosa</name>
    <name type="common">Chinese foxglove</name>
    <dbReference type="NCBI Taxonomy" id="99300"/>
    <lineage>
        <taxon>Eukaryota</taxon>
        <taxon>Viridiplantae</taxon>
        <taxon>Streptophyta</taxon>
        <taxon>Embryophyta</taxon>
        <taxon>Tracheophyta</taxon>
        <taxon>Spermatophyta</taxon>
        <taxon>Magnoliopsida</taxon>
        <taxon>eudicotyledons</taxon>
        <taxon>Gunneridae</taxon>
        <taxon>Pentapetalae</taxon>
        <taxon>asterids</taxon>
        <taxon>lamiids</taxon>
        <taxon>Lamiales</taxon>
        <taxon>Orobanchaceae</taxon>
        <taxon>Rehmannieae</taxon>
        <taxon>Rehmannia</taxon>
    </lineage>
</organism>
<evidence type="ECO:0008006" key="6">
    <source>
        <dbReference type="Google" id="ProtNLM"/>
    </source>
</evidence>